<feature type="transmembrane region" description="Helical" evidence="12">
    <location>
        <begin position="276"/>
        <end position="301"/>
    </location>
</feature>
<dbReference type="InterPro" id="IPR013655">
    <property type="entry name" value="PAS_fold_3"/>
</dbReference>
<dbReference type="PROSITE" id="PS50113">
    <property type="entry name" value="PAC"/>
    <property type="match status" value="1"/>
</dbReference>
<dbReference type="PROSITE" id="PS50885">
    <property type="entry name" value="HAMP"/>
    <property type="match status" value="1"/>
</dbReference>
<dbReference type="CDD" id="cd01949">
    <property type="entry name" value="GGDEF"/>
    <property type="match status" value="1"/>
</dbReference>
<evidence type="ECO:0000256" key="4">
    <source>
        <dbReference type="ARBA" id="ARBA00022679"/>
    </source>
</evidence>
<keyword evidence="6" id="KW-0547">Nucleotide-binding</keyword>
<dbReference type="GO" id="GO:0005524">
    <property type="term" value="F:ATP binding"/>
    <property type="evidence" value="ECO:0007669"/>
    <property type="project" value="UniProtKB-KW"/>
</dbReference>
<dbReference type="FunFam" id="3.30.70.270:FF:000001">
    <property type="entry name" value="Diguanylate cyclase domain protein"/>
    <property type="match status" value="1"/>
</dbReference>
<dbReference type="Gene3D" id="3.30.70.270">
    <property type="match status" value="1"/>
</dbReference>
<evidence type="ECO:0000256" key="12">
    <source>
        <dbReference type="SAM" id="Phobius"/>
    </source>
</evidence>
<dbReference type="GO" id="GO:1902201">
    <property type="term" value="P:negative regulation of bacterial-type flagellum-dependent cell motility"/>
    <property type="evidence" value="ECO:0007669"/>
    <property type="project" value="TreeGrafter"/>
</dbReference>
<dbReference type="InterPro" id="IPR000160">
    <property type="entry name" value="GGDEF_dom"/>
</dbReference>
<keyword evidence="3" id="KW-0597">Phosphoprotein</keyword>
<dbReference type="GO" id="GO:0016787">
    <property type="term" value="F:hydrolase activity"/>
    <property type="evidence" value="ECO:0007669"/>
    <property type="project" value="InterPro"/>
</dbReference>
<evidence type="ECO:0000256" key="10">
    <source>
        <dbReference type="ARBA" id="ARBA00023012"/>
    </source>
</evidence>
<dbReference type="InterPro" id="IPR006186">
    <property type="entry name" value="Ser/Thr-sp_prot-phosphatase"/>
</dbReference>
<feature type="domain" description="PAS" evidence="13">
    <location>
        <begin position="364"/>
        <end position="434"/>
    </location>
</feature>
<dbReference type="NCBIfam" id="TIGR00254">
    <property type="entry name" value="GGDEF"/>
    <property type="match status" value="1"/>
</dbReference>
<proteinExistence type="predicted"/>
<dbReference type="Proteomes" id="UP000326671">
    <property type="component" value="Unassembled WGS sequence"/>
</dbReference>
<keyword evidence="7" id="KW-0418">Kinase</keyword>
<dbReference type="Gene3D" id="3.30.450.20">
    <property type="entry name" value="PAS domain"/>
    <property type="match status" value="2"/>
</dbReference>
<gene>
    <name evidence="17" type="ORF">F4V44_01685</name>
</gene>
<keyword evidence="8" id="KW-0067">ATP-binding</keyword>
<dbReference type="AlphaFoldDB" id="A0A5J5I8D5"/>
<feature type="transmembrane region" description="Helical" evidence="12">
    <location>
        <begin position="21"/>
        <end position="41"/>
    </location>
</feature>
<comment type="caution">
    <text evidence="17">The sequence shown here is derived from an EMBL/GenBank/DDBJ whole genome shotgun (WGS) entry which is preliminary data.</text>
</comment>
<dbReference type="InterPro" id="IPR033479">
    <property type="entry name" value="dCache_1"/>
</dbReference>
<dbReference type="PROSITE" id="PS50887">
    <property type="entry name" value="GGDEF"/>
    <property type="match status" value="1"/>
</dbReference>
<reference evidence="17 18" key="1">
    <citation type="submission" date="2019-09" db="EMBL/GenBank/DDBJ databases">
        <title>Whole genome sequences of isolates from the Mars Exploration Rovers.</title>
        <authorList>
            <person name="Seuylemezian A."/>
            <person name="Vaishampayan P."/>
        </authorList>
    </citation>
    <scope>NUCLEOTIDE SEQUENCE [LARGE SCALE GENOMIC DNA]</scope>
    <source>
        <strain evidence="17 18">MER_TA_151</strain>
    </source>
</reference>
<dbReference type="GO" id="GO:0016301">
    <property type="term" value="F:kinase activity"/>
    <property type="evidence" value="ECO:0007669"/>
    <property type="project" value="UniProtKB-KW"/>
</dbReference>
<dbReference type="InterPro" id="IPR043128">
    <property type="entry name" value="Rev_trsase/Diguanyl_cyclase"/>
</dbReference>
<feature type="domain" description="HAMP" evidence="15">
    <location>
        <begin position="303"/>
        <end position="359"/>
    </location>
</feature>
<accession>A0A5J5I8D5</accession>
<dbReference type="SMART" id="SM00086">
    <property type="entry name" value="PAC"/>
    <property type="match status" value="1"/>
</dbReference>
<keyword evidence="10" id="KW-0902">Two-component regulatory system</keyword>
<evidence type="ECO:0000259" key="13">
    <source>
        <dbReference type="PROSITE" id="PS50112"/>
    </source>
</evidence>
<evidence type="ECO:0000256" key="8">
    <source>
        <dbReference type="ARBA" id="ARBA00022840"/>
    </source>
</evidence>
<dbReference type="PANTHER" id="PTHR45138:SF9">
    <property type="entry name" value="DIGUANYLATE CYCLASE DGCM-RELATED"/>
    <property type="match status" value="1"/>
</dbReference>
<dbReference type="PANTHER" id="PTHR45138">
    <property type="entry name" value="REGULATORY COMPONENTS OF SENSORY TRANSDUCTION SYSTEM"/>
    <property type="match status" value="1"/>
</dbReference>
<dbReference type="PROSITE" id="PS50112">
    <property type="entry name" value="PAS"/>
    <property type="match status" value="1"/>
</dbReference>
<organism evidence="17 18">
    <name type="scientific">Niallia endozanthoxylica</name>
    <dbReference type="NCBI Taxonomy" id="2036016"/>
    <lineage>
        <taxon>Bacteria</taxon>
        <taxon>Bacillati</taxon>
        <taxon>Bacillota</taxon>
        <taxon>Bacilli</taxon>
        <taxon>Bacillales</taxon>
        <taxon>Bacillaceae</taxon>
        <taxon>Niallia</taxon>
    </lineage>
</organism>
<keyword evidence="4" id="KW-0808">Transferase</keyword>
<dbReference type="RefSeq" id="WP_150438251.1">
    <property type="nucleotide sequence ID" value="NZ_VYKL01000005.1"/>
</dbReference>
<dbReference type="CDD" id="cd00130">
    <property type="entry name" value="PAS"/>
    <property type="match status" value="1"/>
</dbReference>
<evidence type="ECO:0000313" key="18">
    <source>
        <dbReference type="Proteomes" id="UP000326671"/>
    </source>
</evidence>
<sequence length="665" mass="76365">MLFSNIFNRLGIVSLKGRLKSWFLCFIALMVLMASIPFVFLGKQQKREDANVTIEKTIQLQQVVINNWFEEQMANIQALSELPIVKAFDLELMAKSLESFDQSHSEFNGVVYINEEGMTEIDTSGPTGIDLSDREYFKQAKKGKSFVTDVLIGRQSHSQIIIFSNPIYDSNGSFRGLIFGAVPLVTINNVMNQFHDESSETYLVDRNGMLITESRQGEIGEYISTKIYKEAIAGKPITHLYETKNGERVLGNYRWVHNNQWLIIGEIIESKIYEPFYHMAFMFSIVVLLGSLIGYILLILVSTQIESPIRKVLEGTRRIGERNFNYRLDKHVYEKEAIEFQELCDNFNQMNEIIENYIVTLEKSEERFRMIAEYSTDMITIHDSSGKYLYVSPAGKEILQYEDNEVIGYDGYLFIHPDDLEMIRGNHEILLKNGYVVSTYRIRRKDGVYIWFESSFKCLEGKKPDEPQLIGISRNITERKLVEQTLEETNRVLQELSTKDGLTGVWNRRTFDERLEMEWSFGLRNSAALSLIMLDIDYFKKFNDTYGHQAGDDCLIKVANAIDVTAKKTRGMVFRYGGEEFGVILPETERAEAELTAEMIRKAVESQNILHSGSAVSQYVTVSLGVNTIIPNEEQTIDQFIVEADKALYQAKQKGRNCSNSFIEQ</sequence>
<dbReference type="Pfam" id="PF08447">
    <property type="entry name" value="PAS_3"/>
    <property type="match status" value="1"/>
</dbReference>
<keyword evidence="18" id="KW-1185">Reference proteome</keyword>
<dbReference type="InterPro" id="IPR000700">
    <property type="entry name" value="PAS-assoc_C"/>
</dbReference>
<dbReference type="InterPro" id="IPR029787">
    <property type="entry name" value="Nucleotide_cyclase"/>
</dbReference>
<evidence type="ECO:0000256" key="11">
    <source>
        <dbReference type="ARBA" id="ARBA00023136"/>
    </source>
</evidence>
<dbReference type="Pfam" id="PF02743">
    <property type="entry name" value="dCache_1"/>
    <property type="match status" value="1"/>
</dbReference>
<keyword evidence="11 12" id="KW-0472">Membrane</keyword>
<dbReference type="InterPro" id="IPR000014">
    <property type="entry name" value="PAS"/>
</dbReference>
<evidence type="ECO:0000259" key="14">
    <source>
        <dbReference type="PROSITE" id="PS50113"/>
    </source>
</evidence>
<keyword evidence="5 12" id="KW-0812">Transmembrane</keyword>
<dbReference type="SUPFAM" id="SSF55785">
    <property type="entry name" value="PYP-like sensor domain (PAS domain)"/>
    <property type="match status" value="1"/>
</dbReference>
<evidence type="ECO:0000256" key="7">
    <source>
        <dbReference type="ARBA" id="ARBA00022777"/>
    </source>
</evidence>
<comment type="subcellular location">
    <subcellularLocation>
        <location evidence="1">Cell membrane</location>
        <topology evidence="1">Multi-pass membrane protein</topology>
    </subcellularLocation>
</comment>
<dbReference type="SMART" id="SM00267">
    <property type="entry name" value="GGDEF"/>
    <property type="match status" value="1"/>
</dbReference>
<evidence type="ECO:0000256" key="5">
    <source>
        <dbReference type="ARBA" id="ARBA00022692"/>
    </source>
</evidence>
<protein>
    <submittedName>
        <fullName evidence="17">Diguanylate cyclase</fullName>
    </submittedName>
</protein>
<dbReference type="InterPro" id="IPR001610">
    <property type="entry name" value="PAC"/>
</dbReference>
<keyword evidence="2" id="KW-1003">Cell membrane</keyword>
<dbReference type="SUPFAM" id="SSF55073">
    <property type="entry name" value="Nucleotide cyclase"/>
    <property type="match status" value="1"/>
</dbReference>
<dbReference type="OrthoDB" id="9759607at2"/>
<evidence type="ECO:0000256" key="9">
    <source>
        <dbReference type="ARBA" id="ARBA00022989"/>
    </source>
</evidence>
<dbReference type="PROSITE" id="PS00125">
    <property type="entry name" value="SER_THR_PHOSPHATASE"/>
    <property type="match status" value="1"/>
</dbReference>
<evidence type="ECO:0000313" key="17">
    <source>
        <dbReference type="EMBL" id="KAA9031168.1"/>
    </source>
</evidence>
<keyword evidence="9 12" id="KW-1133">Transmembrane helix</keyword>
<name>A0A5J5I8D5_9BACI</name>
<dbReference type="CDD" id="cd06225">
    <property type="entry name" value="HAMP"/>
    <property type="match status" value="1"/>
</dbReference>
<dbReference type="SUPFAM" id="SSF103190">
    <property type="entry name" value="Sensory domain-like"/>
    <property type="match status" value="1"/>
</dbReference>
<dbReference type="InterPro" id="IPR035965">
    <property type="entry name" value="PAS-like_dom_sf"/>
</dbReference>
<dbReference type="GO" id="GO:0043709">
    <property type="term" value="P:cell adhesion involved in single-species biofilm formation"/>
    <property type="evidence" value="ECO:0007669"/>
    <property type="project" value="TreeGrafter"/>
</dbReference>
<dbReference type="Pfam" id="PF00990">
    <property type="entry name" value="GGDEF"/>
    <property type="match status" value="1"/>
</dbReference>
<dbReference type="CDD" id="cd12914">
    <property type="entry name" value="PDC1_DGC_like"/>
    <property type="match status" value="1"/>
</dbReference>
<evidence type="ECO:0000259" key="16">
    <source>
        <dbReference type="PROSITE" id="PS50887"/>
    </source>
</evidence>
<evidence type="ECO:0000256" key="6">
    <source>
        <dbReference type="ARBA" id="ARBA00022741"/>
    </source>
</evidence>
<feature type="domain" description="GGDEF" evidence="16">
    <location>
        <begin position="527"/>
        <end position="664"/>
    </location>
</feature>
<evidence type="ECO:0000256" key="1">
    <source>
        <dbReference type="ARBA" id="ARBA00004651"/>
    </source>
</evidence>
<dbReference type="GO" id="GO:0000160">
    <property type="term" value="P:phosphorelay signal transduction system"/>
    <property type="evidence" value="ECO:0007669"/>
    <property type="project" value="UniProtKB-KW"/>
</dbReference>
<dbReference type="InterPro" id="IPR050469">
    <property type="entry name" value="Diguanylate_Cyclase"/>
</dbReference>
<dbReference type="EMBL" id="VYKL01000005">
    <property type="protein sequence ID" value="KAA9031168.1"/>
    <property type="molecule type" value="Genomic_DNA"/>
</dbReference>
<feature type="domain" description="PAC" evidence="14">
    <location>
        <begin position="436"/>
        <end position="488"/>
    </location>
</feature>
<dbReference type="InterPro" id="IPR003660">
    <property type="entry name" value="HAMP_dom"/>
</dbReference>
<evidence type="ECO:0000256" key="3">
    <source>
        <dbReference type="ARBA" id="ARBA00022553"/>
    </source>
</evidence>
<dbReference type="SMART" id="SM00091">
    <property type="entry name" value="PAS"/>
    <property type="match status" value="1"/>
</dbReference>
<evidence type="ECO:0000256" key="2">
    <source>
        <dbReference type="ARBA" id="ARBA00022475"/>
    </source>
</evidence>
<evidence type="ECO:0000259" key="15">
    <source>
        <dbReference type="PROSITE" id="PS50885"/>
    </source>
</evidence>
<dbReference type="GO" id="GO:0005886">
    <property type="term" value="C:plasma membrane"/>
    <property type="evidence" value="ECO:0007669"/>
    <property type="project" value="UniProtKB-SubCell"/>
</dbReference>
<dbReference type="Gene3D" id="6.10.340.10">
    <property type="match status" value="1"/>
</dbReference>
<dbReference type="NCBIfam" id="TIGR00229">
    <property type="entry name" value="sensory_box"/>
    <property type="match status" value="1"/>
</dbReference>
<dbReference type="GO" id="GO:0052621">
    <property type="term" value="F:diguanylate cyclase activity"/>
    <property type="evidence" value="ECO:0007669"/>
    <property type="project" value="TreeGrafter"/>
</dbReference>
<dbReference type="InterPro" id="IPR029151">
    <property type="entry name" value="Sensor-like_sf"/>
</dbReference>